<dbReference type="EMBL" id="JARQZJ010000034">
    <property type="protein sequence ID" value="KAK9875875.1"/>
    <property type="molecule type" value="Genomic_DNA"/>
</dbReference>
<sequence length="130" mass="15045">MTPFVERETLWVLQIHDTIAHTELGKISKHARPIVHYSMRTLQYVGDMCGQISQDVVNVAYQRVMDFIRGANHNQAPGRRRSRGRNSQRRAKRRYYYARCQEIFNNASAHLAQCGETVLIQWTPKTGNAT</sequence>
<dbReference type="AlphaFoldDB" id="A0AAW1U019"/>
<protein>
    <submittedName>
        <fullName evidence="1">Uncharacterized protein</fullName>
    </submittedName>
</protein>
<organism evidence="1 2">
    <name type="scientific">Henosepilachna vigintioctopunctata</name>
    <dbReference type="NCBI Taxonomy" id="420089"/>
    <lineage>
        <taxon>Eukaryota</taxon>
        <taxon>Metazoa</taxon>
        <taxon>Ecdysozoa</taxon>
        <taxon>Arthropoda</taxon>
        <taxon>Hexapoda</taxon>
        <taxon>Insecta</taxon>
        <taxon>Pterygota</taxon>
        <taxon>Neoptera</taxon>
        <taxon>Endopterygota</taxon>
        <taxon>Coleoptera</taxon>
        <taxon>Polyphaga</taxon>
        <taxon>Cucujiformia</taxon>
        <taxon>Coccinelloidea</taxon>
        <taxon>Coccinellidae</taxon>
        <taxon>Epilachninae</taxon>
        <taxon>Epilachnini</taxon>
        <taxon>Henosepilachna</taxon>
    </lineage>
</organism>
<evidence type="ECO:0000313" key="1">
    <source>
        <dbReference type="EMBL" id="KAK9875875.1"/>
    </source>
</evidence>
<evidence type="ECO:0000313" key="2">
    <source>
        <dbReference type="Proteomes" id="UP001431783"/>
    </source>
</evidence>
<dbReference type="Proteomes" id="UP001431783">
    <property type="component" value="Unassembled WGS sequence"/>
</dbReference>
<proteinExistence type="predicted"/>
<accession>A0AAW1U019</accession>
<comment type="caution">
    <text evidence="1">The sequence shown here is derived from an EMBL/GenBank/DDBJ whole genome shotgun (WGS) entry which is preliminary data.</text>
</comment>
<keyword evidence="2" id="KW-1185">Reference proteome</keyword>
<reference evidence="1 2" key="1">
    <citation type="submission" date="2023-03" db="EMBL/GenBank/DDBJ databases">
        <title>Genome insight into feeding habits of ladybird beetles.</title>
        <authorList>
            <person name="Li H.-S."/>
            <person name="Huang Y.-H."/>
            <person name="Pang H."/>
        </authorList>
    </citation>
    <scope>NUCLEOTIDE SEQUENCE [LARGE SCALE GENOMIC DNA]</scope>
    <source>
        <strain evidence="1">SYSU_2023b</strain>
        <tissue evidence="1">Whole body</tissue>
    </source>
</reference>
<name>A0AAW1U019_9CUCU</name>
<gene>
    <name evidence="1" type="ORF">WA026_009662</name>
</gene>